<dbReference type="AlphaFoldDB" id="A0A8U0ICW3"/>
<organism evidence="2 3">
    <name type="scientific">Halorussus gelatinilyticus</name>
    <dbReference type="NCBI Taxonomy" id="2937524"/>
    <lineage>
        <taxon>Archaea</taxon>
        <taxon>Methanobacteriati</taxon>
        <taxon>Methanobacteriota</taxon>
        <taxon>Stenosarchaea group</taxon>
        <taxon>Halobacteria</taxon>
        <taxon>Halobacteriales</taxon>
        <taxon>Haladaptataceae</taxon>
        <taxon>Halorussus</taxon>
    </lineage>
</organism>
<keyword evidence="3" id="KW-1185">Reference proteome</keyword>
<evidence type="ECO:0000256" key="1">
    <source>
        <dbReference type="SAM" id="MobiDB-lite"/>
    </source>
</evidence>
<dbReference type="Proteomes" id="UP000830434">
    <property type="component" value="Chromosome"/>
</dbReference>
<dbReference type="KEGG" id="haxz:M0R88_10110"/>
<gene>
    <name evidence="2" type="ORF">M0R88_10110</name>
</gene>
<dbReference type="EMBL" id="CP096658">
    <property type="protein sequence ID" value="UPV98886.1"/>
    <property type="molecule type" value="Genomic_DNA"/>
</dbReference>
<dbReference type="RefSeq" id="WP_248653390.1">
    <property type="nucleotide sequence ID" value="NZ_CP096658.1"/>
</dbReference>
<reference evidence="2" key="1">
    <citation type="submission" date="2022-04" db="EMBL/GenBank/DDBJ databases">
        <title>Diverse halophilic archaea isolated from saline environments.</title>
        <authorList>
            <person name="Cui H.-L."/>
        </authorList>
    </citation>
    <scope>NUCLEOTIDE SEQUENCE</scope>
    <source>
        <strain evidence="2">XZYJT40</strain>
    </source>
</reference>
<dbReference type="GeneID" id="72190211"/>
<accession>A0A8U0ICW3</accession>
<protein>
    <submittedName>
        <fullName evidence="2">Uncharacterized protein</fullName>
    </submittedName>
</protein>
<evidence type="ECO:0000313" key="3">
    <source>
        <dbReference type="Proteomes" id="UP000830434"/>
    </source>
</evidence>
<feature type="region of interest" description="Disordered" evidence="1">
    <location>
        <begin position="1"/>
        <end position="20"/>
    </location>
</feature>
<sequence length="159" mass="17997">MTELTPVPWEDLEAATGPPTATEVREYVAEMTGEVSDAEADRDGFETVKTAYDAWKTDRGEDRALSDQAAAFVVAYLLEREGVIDLSDAPQGSLVERRPSAERLRELFWEREQTLWWIAVECGVHYSLVTFWLWEDDVPLAERNLSDATQRQIEGESGN</sequence>
<evidence type="ECO:0000313" key="2">
    <source>
        <dbReference type="EMBL" id="UPV98886.1"/>
    </source>
</evidence>
<name>A0A8U0ICW3_9EURY</name>
<proteinExistence type="predicted"/>